<keyword evidence="2" id="KW-1185">Reference proteome</keyword>
<dbReference type="SUPFAM" id="SSF53335">
    <property type="entry name" value="S-adenosyl-L-methionine-dependent methyltransferases"/>
    <property type="match status" value="1"/>
</dbReference>
<name>A0AAN7YDD2_9EURO</name>
<dbReference type="Proteomes" id="UP001309876">
    <property type="component" value="Unassembled WGS sequence"/>
</dbReference>
<evidence type="ECO:0000313" key="1">
    <source>
        <dbReference type="EMBL" id="KAK5081567.1"/>
    </source>
</evidence>
<protein>
    <recommendedName>
        <fullName evidence="3">Methyltransferase</fullName>
    </recommendedName>
</protein>
<evidence type="ECO:0000313" key="2">
    <source>
        <dbReference type="Proteomes" id="UP001309876"/>
    </source>
</evidence>
<organism evidence="1 2">
    <name type="scientific">Lithohypha guttulata</name>
    <dbReference type="NCBI Taxonomy" id="1690604"/>
    <lineage>
        <taxon>Eukaryota</taxon>
        <taxon>Fungi</taxon>
        <taxon>Dikarya</taxon>
        <taxon>Ascomycota</taxon>
        <taxon>Pezizomycotina</taxon>
        <taxon>Eurotiomycetes</taxon>
        <taxon>Chaetothyriomycetidae</taxon>
        <taxon>Chaetothyriales</taxon>
        <taxon>Trichomeriaceae</taxon>
        <taxon>Lithohypha</taxon>
    </lineage>
</organism>
<evidence type="ECO:0008006" key="3">
    <source>
        <dbReference type="Google" id="ProtNLM"/>
    </source>
</evidence>
<dbReference type="AlphaFoldDB" id="A0AAN7YDD2"/>
<dbReference type="EMBL" id="JAVRRJ010000009">
    <property type="protein sequence ID" value="KAK5081567.1"/>
    <property type="molecule type" value="Genomic_DNA"/>
</dbReference>
<reference evidence="1 2" key="1">
    <citation type="submission" date="2023-08" db="EMBL/GenBank/DDBJ databases">
        <title>Black Yeasts Isolated from many extreme environments.</title>
        <authorList>
            <person name="Coleine C."/>
            <person name="Stajich J.E."/>
            <person name="Selbmann L."/>
        </authorList>
    </citation>
    <scope>NUCLEOTIDE SEQUENCE [LARGE SCALE GENOMIC DNA]</scope>
    <source>
        <strain evidence="1 2">CCFEE 5910</strain>
    </source>
</reference>
<dbReference type="Pfam" id="PF13489">
    <property type="entry name" value="Methyltransf_23"/>
    <property type="match status" value="1"/>
</dbReference>
<accession>A0AAN7YDD2</accession>
<gene>
    <name evidence="1" type="ORF">LTR05_007698</name>
</gene>
<dbReference type="CDD" id="cd02440">
    <property type="entry name" value="AdoMet_MTases"/>
    <property type="match status" value="1"/>
</dbReference>
<dbReference type="InterPro" id="IPR029063">
    <property type="entry name" value="SAM-dependent_MTases_sf"/>
</dbReference>
<dbReference type="GO" id="GO:0008168">
    <property type="term" value="F:methyltransferase activity"/>
    <property type="evidence" value="ECO:0007669"/>
    <property type="project" value="TreeGrafter"/>
</dbReference>
<dbReference type="PANTHER" id="PTHR43591:SF31">
    <property type="entry name" value="LAEA-LIKE, PUTATIVE (AFU_ORTHOLOGUE AFUA_8G01930)-RELATED"/>
    <property type="match status" value="1"/>
</dbReference>
<proteinExistence type="predicted"/>
<comment type="caution">
    <text evidence="1">The sequence shown here is derived from an EMBL/GenBank/DDBJ whole genome shotgun (WGS) entry which is preliminary data.</text>
</comment>
<dbReference type="PANTHER" id="PTHR43591">
    <property type="entry name" value="METHYLTRANSFERASE"/>
    <property type="match status" value="1"/>
</dbReference>
<sequence>MLPEDEKEQERLDMQHTMLLKLFGGKLILAPVKDEELLHALDLGTGTGIWAIDFADVHPNCQVLGIDLSPTQPSFVPPNCKFEVDDYESEWTFKQRFNLVHGRMMLTSIERPEELFKNTYDSLVPGGWFELQDLYMPIPSDDGTTEGTTWDDWNNGLELAIQRIGRDTRLPARYEGLMIQTGFINVEKRIYKLPSIPGQKTNT</sequence>
<dbReference type="Gene3D" id="3.40.50.150">
    <property type="entry name" value="Vaccinia Virus protein VP39"/>
    <property type="match status" value="1"/>
</dbReference>